<dbReference type="EMBL" id="JBFDTB010000054">
    <property type="protein sequence ID" value="MEW3467869.1"/>
    <property type="molecule type" value="Genomic_DNA"/>
</dbReference>
<protein>
    <submittedName>
        <fullName evidence="6">SpaA isopeptide-forming pilin-related protein</fullName>
    </submittedName>
</protein>
<keyword evidence="3" id="KW-0732">Signal</keyword>
<accession>A0ABV3MHH1</accession>
<dbReference type="Gene3D" id="2.60.40.10">
    <property type="entry name" value="Immunoglobulins"/>
    <property type="match status" value="6"/>
</dbReference>
<sequence length="598" mass="64165">NKGETIQEDLVSDEKGIVSITELAPGDYQFIETKAPEGYVLNATPIVFTIETSTAGKPAVVAVSEDYINYKGSAQLVKTDSEGNPLSGAEFEVVDKGGKIIQEGLISDEKGIVSIAELAPGDYQFIETKAPESYILNTTPVVFTIEDSAKGQPKVVVASEGFINYKGSAQLVKTDSEGNPLSGAEFKVVDNKGETIQEGLVSDEKGIVSITELAPGDYQFNEIKAPEGYVLNTTPVAFTIEDSAKGQPKVVVASEGFVNYKGSAQLVKTDSEDNALFGAEFKVVDNKGETIQEGLVSDEKGIVSITELTPGDYQFIETKAPEGYIINPTPIDFTIKYSTEGQPEVVIASEGFVNYQGSAQLVKTDSEGNPLSGAEFKVVDTKGEAVKEGIISNADGIVSATGLASGDYQFIETKAPEGFILNSTVVNFTIKAEAADEPEVVVASESFVNYQGSAQLLKTDSKENPLPGAKFKIIDKEGKTVIQDLVSDDKGFVSITNLAPGDYQFIETKAPRGYVLDETPVEFTIVSEALGEPSLVDVGEFENKAISTIENSEKGSSHDKKLPKTNDQDLVWMEILGVIILILIGIIIYFRQKIKLTL</sequence>
<keyword evidence="4" id="KW-1133">Transmembrane helix</keyword>
<dbReference type="SUPFAM" id="SSF49478">
    <property type="entry name" value="Cna protein B-type domain"/>
    <property type="match status" value="5"/>
</dbReference>
<evidence type="ECO:0000256" key="4">
    <source>
        <dbReference type="SAM" id="Phobius"/>
    </source>
</evidence>
<evidence type="ECO:0000259" key="5">
    <source>
        <dbReference type="Pfam" id="PF17802"/>
    </source>
</evidence>
<comment type="similarity">
    <text evidence="1">Belongs to the serine-aspartate repeat-containing protein (SDr) family.</text>
</comment>
<evidence type="ECO:0000256" key="2">
    <source>
        <dbReference type="ARBA" id="ARBA00022525"/>
    </source>
</evidence>
<reference evidence="6 7" key="1">
    <citation type="submission" date="2024-05" db="EMBL/GenBank/DDBJ databases">
        <title>Human gut microbiome strain richness.</title>
        <authorList>
            <person name="Chen-Liaw A."/>
        </authorList>
    </citation>
    <scope>NUCLEOTIDE SEQUENCE [LARGE SCALE GENOMIC DNA]</scope>
    <source>
        <strain evidence="6 7">J1100102st1_G3_J1100102_180507</strain>
    </source>
</reference>
<proteinExistence type="inferred from homology"/>
<dbReference type="Proteomes" id="UP001554047">
    <property type="component" value="Unassembled WGS sequence"/>
</dbReference>
<evidence type="ECO:0000256" key="3">
    <source>
        <dbReference type="ARBA" id="ARBA00022729"/>
    </source>
</evidence>
<feature type="domain" description="SpaA-like prealbumin fold" evidence="5">
    <location>
        <begin position="452"/>
        <end position="526"/>
    </location>
</feature>
<dbReference type="NCBIfam" id="TIGR01167">
    <property type="entry name" value="LPXTG_anchor"/>
    <property type="match status" value="1"/>
</dbReference>
<dbReference type="PANTHER" id="PTHR36108">
    <property type="entry name" value="COLOSSIN-B-RELATED"/>
    <property type="match status" value="1"/>
</dbReference>
<evidence type="ECO:0000313" key="7">
    <source>
        <dbReference type="Proteomes" id="UP001554047"/>
    </source>
</evidence>
<keyword evidence="7" id="KW-1185">Reference proteome</keyword>
<feature type="domain" description="SpaA-like prealbumin fold" evidence="5">
    <location>
        <begin position="357"/>
        <end position="434"/>
    </location>
</feature>
<keyword evidence="2" id="KW-0964">Secreted</keyword>
<feature type="domain" description="SpaA-like prealbumin fold" evidence="5">
    <location>
        <begin position="2"/>
        <end position="54"/>
    </location>
</feature>
<feature type="transmembrane region" description="Helical" evidence="4">
    <location>
        <begin position="570"/>
        <end position="590"/>
    </location>
</feature>
<comment type="caution">
    <text evidence="6">The sequence shown here is derived from an EMBL/GenBank/DDBJ whole genome shotgun (WGS) entry which is preliminary data.</text>
</comment>
<keyword evidence="4" id="KW-0812">Transmembrane</keyword>
<feature type="domain" description="SpaA-like prealbumin fold" evidence="5">
    <location>
        <begin position="262"/>
        <end position="338"/>
    </location>
</feature>
<keyword evidence="4" id="KW-0472">Membrane</keyword>
<organism evidence="6 7">
    <name type="scientific">Enterococcus entomosocium</name>
    <dbReference type="NCBI Taxonomy" id="3034352"/>
    <lineage>
        <taxon>Bacteria</taxon>
        <taxon>Bacillati</taxon>
        <taxon>Bacillota</taxon>
        <taxon>Bacilli</taxon>
        <taxon>Lactobacillales</taxon>
        <taxon>Enterococcaceae</taxon>
        <taxon>Enterococcus</taxon>
    </lineage>
</organism>
<feature type="domain" description="SpaA-like prealbumin fold" evidence="5">
    <location>
        <begin position="72"/>
        <end position="149"/>
    </location>
</feature>
<dbReference type="InterPro" id="IPR041033">
    <property type="entry name" value="SpaA_PFL_dom_1"/>
</dbReference>
<gene>
    <name evidence="6" type="ORF">AB1I55_17375</name>
</gene>
<dbReference type="Pfam" id="PF17802">
    <property type="entry name" value="SpaA"/>
    <property type="match status" value="6"/>
</dbReference>
<dbReference type="InterPro" id="IPR013783">
    <property type="entry name" value="Ig-like_fold"/>
</dbReference>
<evidence type="ECO:0000313" key="6">
    <source>
        <dbReference type="EMBL" id="MEW3467869.1"/>
    </source>
</evidence>
<evidence type="ECO:0000256" key="1">
    <source>
        <dbReference type="ARBA" id="ARBA00007257"/>
    </source>
</evidence>
<dbReference type="PANTHER" id="PTHR36108:SF13">
    <property type="entry name" value="COLOSSIN-B-RELATED"/>
    <property type="match status" value="1"/>
</dbReference>
<feature type="domain" description="SpaA-like prealbumin fold" evidence="5">
    <location>
        <begin position="167"/>
        <end position="244"/>
    </location>
</feature>
<feature type="non-terminal residue" evidence="6">
    <location>
        <position position="1"/>
    </location>
</feature>
<dbReference type="RefSeq" id="WP_366951417.1">
    <property type="nucleotide sequence ID" value="NZ_JBFDTB010000054.1"/>
</dbReference>
<name>A0ABV3MHH1_9ENTE</name>